<keyword evidence="2" id="KW-0812">Transmembrane</keyword>
<dbReference type="Proteomes" id="UP000269198">
    <property type="component" value="Unassembled WGS sequence"/>
</dbReference>
<evidence type="ECO:0000256" key="1">
    <source>
        <dbReference type="SAM" id="MobiDB-lite"/>
    </source>
</evidence>
<reference evidence="3 4" key="1">
    <citation type="submission" date="2018-11" db="EMBL/GenBank/DDBJ databases">
        <title>The genome draft of YIM 96095.</title>
        <authorList>
            <person name="Tang S.-K."/>
            <person name="Chunyu W.-X."/>
            <person name="Feng Y.-Z."/>
        </authorList>
    </citation>
    <scope>NUCLEOTIDE SEQUENCE [LARGE SCALE GENOMIC DNA]</scope>
    <source>
        <strain evidence="3 4">YIM 96095</strain>
    </source>
</reference>
<keyword evidence="2" id="KW-0472">Membrane</keyword>
<sequence length="108" mass="11020">MDNEGSAAGNGDKPTRNTRHPTGIRLTVALLAAMCVLLGPVGYAKGVASESNSAAEWFTLGFGASVGLPLLGAAIATVAGDRRAALYSLVLLAWPVVFVTAIHMHTGS</sequence>
<evidence type="ECO:0000256" key="2">
    <source>
        <dbReference type="SAM" id="Phobius"/>
    </source>
</evidence>
<evidence type="ECO:0000313" key="4">
    <source>
        <dbReference type="Proteomes" id="UP000269198"/>
    </source>
</evidence>
<dbReference type="RefSeq" id="WP_123203228.1">
    <property type="nucleotide sequence ID" value="NZ_RJMB01000029.1"/>
</dbReference>
<proteinExistence type="predicted"/>
<dbReference type="EMBL" id="RJMB01000029">
    <property type="protein sequence ID" value="RNL81850.1"/>
    <property type="molecule type" value="Genomic_DNA"/>
</dbReference>
<feature type="transmembrane region" description="Helical" evidence="2">
    <location>
        <begin position="85"/>
        <end position="104"/>
    </location>
</feature>
<feature type="transmembrane region" description="Helical" evidence="2">
    <location>
        <begin position="55"/>
        <end position="78"/>
    </location>
</feature>
<feature type="region of interest" description="Disordered" evidence="1">
    <location>
        <begin position="1"/>
        <end position="20"/>
    </location>
</feature>
<evidence type="ECO:0000313" key="3">
    <source>
        <dbReference type="EMBL" id="RNL81850.1"/>
    </source>
</evidence>
<feature type="transmembrane region" description="Helical" evidence="2">
    <location>
        <begin position="23"/>
        <end position="43"/>
    </location>
</feature>
<dbReference type="OrthoDB" id="3430534at2"/>
<dbReference type="AlphaFoldDB" id="A0A3N0E234"/>
<accession>A0A3N0E234</accession>
<organism evidence="3 4">
    <name type="scientific">Halostreptopolyspora alba</name>
    <dbReference type="NCBI Taxonomy" id="2487137"/>
    <lineage>
        <taxon>Bacteria</taxon>
        <taxon>Bacillati</taxon>
        <taxon>Actinomycetota</taxon>
        <taxon>Actinomycetes</taxon>
        <taxon>Streptosporangiales</taxon>
        <taxon>Nocardiopsidaceae</taxon>
        <taxon>Halostreptopolyspora</taxon>
    </lineage>
</organism>
<comment type="caution">
    <text evidence="3">The sequence shown here is derived from an EMBL/GenBank/DDBJ whole genome shotgun (WGS) entry which is preliminary data.</text>
</comment>
<keyword evidence="4" id="KW-1185">Reference proteome</keyword>
<gene>
    <name evidence="3" type="ORF">EFW17_21315</name>
</gene>
<keyword evidence="2" id="KW-1133">Transmembrane helix</keyword>
<protein>
    <submittedName>
        <fullName evidence="3">Uncharacterized protein</fullName>
    </submittedName>
</protein>
<name>A0A3N0E234_9ACTN</name>